<evidence type="ECO:0000256" key="2">
    <source>
        <dbReference type="ARBA" id="ARBA00022741"/>
    </source>
</evidence>
<evidence type="ECO:0000256" key="6">
    <source>
        <dbReference type="ARBA" id="ARBA00051245"/>
    </source>
</evidence>
<evidence type="ECO:0000259" key="11">
    <source>
        <dbReference type="PROSITE" id="PS50001"/>
    </source>
</evidence>
<evidence type="ECO:0000256" key="3">
    <source>
        <dbReference type="ARBA" id="ARBA00022777"/>
    </source>
</evidence>
<dbReference type="InterPro" id="IPR000980">
    <property type="entry name" value="SH2"/>
</dbReference>
<evidence type="ECO:0000256" key="9">
    <source>
        <dbReference type="RuleBase" id="RU362096"/>
    </source>
</evidence>
<dbReference type="Gene3D" id="3.30.200.20">
    <property type="entry name" value="Phosphorylase Kinase, domain 1"/>
    <property type="match status" value="1"/>
</dbReference>
<dbReference type="OMA" id="TIVGDHK"/>
<dbReference type="FunFam" id="1.10.510.10:FF:000216">
    <property type="entry name" value="Tyrosine-protein kinase SYK"/>
    <property type="match status" value="1"/>
</dbReference>
<dbReference type="RefSeq" id="XP_013398055.1">
    <property type="nucleotide sequence ID" value="XM_013542601.1"/>
</dbReference>
<dbReference type="SMART" id="SM00219">
    <property type="entry name" value="TyrKc"/>
    <property type="match status" value="1"/>
</dbReference>
<protein>
    <recommendedName>
        <fullName evidence="9">Tyrosine-protein kinase</fullName>
        <ecNumber evidence="9">2.7.10.2</ecNumber>
    </recommendedName>
</protein>
<keyword evidence="13" id="KW-1185">Reference proteome</keyword>
<proteinExistence type="inferred from homology"/>
<dbReference type="InterPro" id="IPR011009">
    <property type="entry name" value="Kinase-like_dom_sf"/>
</dbReference>
<keyword evidence="4 8" id="KW-0067">ATP-binding</keyword>
<organism evidence="13 15">
    <name type="scientific">Lingula anatina</name>
    <name type="common">Brachiopod</name>
    <name type="synonym">Lingula unguis</name>
    <dbReference type="NCBI Taxonomy" id="7574"/>
    <lineage>
        <taxon>Eukaryota</taxon>
        <taxon>Metazoa</taxon>
        <taxon>Spiralia</taxon>
        <taxon>Lophotrochozoa</taxon>
        <taxon>Brachiopoda</taxon>
        <taxon>Linguliformea</taxon>
        <taxon>Lingulata</taxon>
        <taxon>Lingulida</taxon>
        <taxon>Linguloidea</taxon>
        <taxon>Lingulidae</taxon>
        <taxon>Lingula</taxon>
    </lineage>
</organism>
<evidence type="ECO:0000256" key="10">
    <source>
        <dbReference type="SAM" id="MobiDB-lite"/>
    </source>
</evidence>
<dbReference type="SMART" id="SM00220">
    <property type="entry name" value="S_TKc"/>
    <property type="match status" value="1"/>
</dbReference>
<evidence type="ECO:0000256" key="1">
    <source>
        <dbReference type="ARBA" id="ARBA00022679"/>
    </source>
</evidence>
<evidence type="ECO:0000256" key="8">
    <source>
        <dbReference type="PROSITE-ProRule" id="PRU10141"/>
    </source>
</evidence>
<dbReference type="AlphaFoldDB" id="A0A1S3IIJ0"/>
<feature type="binding site" evidence="8">
    <location>
        <position position="459"/>
    </location>
    <ligand>
        <name>ATP</name>
        <dbReference type="ChEBI" id="CHEBI:30616"/>
    </ligand>
</feature>
<dbReference type="SUPFAM" id="SSF56112">
    <property type="entry name" value="Protein kinase-like (PK-like)"/>
    <property type="match status" value="1"/>
</dbReference>
<dbReference type="EC" id="2.7.10.2" evidence="9"/>
<dbReference type="PROSITE" id="PS00109">
    <property type="entry name" value="PROTEIN_KINASE_TYR"/>
    <property type="match status" value="1"/>
</dbReference>
<dbReference type="InterPro" id="IPR050198">
    <property type="entry name" value="Non-receptor_tyrosine_kinases"/>
</dbReference>
<dbReference type="PRINTS" id="PR00401">
    <property type="entry name" value="SH2DOMAIN"/>
</dbReference>
<dbReference type="PROSITE" id="PS00107">
    <property type="entry name" value="PROTEIN_KINASE_ATP"/>
    <property type="match status" value="1"/>
</dbReference>
<dbReference type="PROSITE" id="PS50011">
    <property type="entry name" value="PROTEIN_KINASE_DOM"/>
    <property type="match status" value="1"/>
</dbReference>
<evidence type="ECO:0000313" key="17">
    <source>
        <dbReference type="RefSeq" id="XP_013398057.1"/>
    </source>
</evidence>
<feature type="region of interest" description="Disordered" evidence="10">
    <location>
        <begin position="293"/>
        <end position="360"/>
    </location>
</feature>
<evidence type="ECO:0000256" key="4">
    <source>
        <dbReference type="ARBA" id="ARBA00022840"/>
    </source>
</evidence>
<keyword evidence="3 9" id="KW-0418">Kinase</keyword>
<dbReference type="RefSeq" id="XP_013398056.1">
    <property type="nucleotide sequence ID" value="XM_013542602.2"/>
</dbReference>
<dbReference type="KEGG" id="lak:106164633"/>
<dbReference type="InterPro" id="IPR001245">
    <property type="entry name" value="Ser-Thr/Tyr_kinase_cat_dom"/>
</dbReference>
<dbReference type="InterPro" id="IPR017441">
    <property type="entry name" value="Protein_kinase_ATP_BS"/>
</dbReference>
<dbReference type="OrthoDB" id="535945at2759"/>
<gene>
    <name evidence="14 15 16 17" type="primary">LOC106164633</name>
</gene>
<evidence type="ECO:0000313" key="16">
    <source>
        <dbReference type="RefSeq" id="XP_013398056.1"/>
    </source>
</evidence>
<dbReference type="PROSITE" id="PS50001">
    <property type="entry name" value="SH2"/>
    <property type="match status" value="2"/>
</dbReference>
<name>A0A1S3IIJ0_LINAN</name>
<feature type="domain" description="Protein kinase" evidence="12">
    <location>
        <begin position="420"/>
        <end position="689"/>
    </location>
</feature>
<evidence type="ECO:0000259" key="12">
    <source>
        <dbReference type="PROSITE" id="PS50011"/>
    </source>
</evidence>
<reference evidence="14 15" key="1">
    <citation type="submission" date="2025-04" db="UniProtKB">
        <authorList>
            <consortium name="RefSeq"/>
        </authorList>
    </citation>
    <scope>IDENTIFICATION</scope>
    <source>
        <tissue evidence="14 15">Gonads</tissue>
    </source>
</reference>
<dbReference type="Pfam" id="PF07714">
    <property type="entry name" value="PK_Tyr_Ser-Thr"/>
    <property type="match status" value="1"/>
</dbReference>
<dbReference type="PANTHER" id="PTHR24418">
    <property type="entry name" value="TYROSINE-PROTEIN KINASE"/>
    <property type="match status" value="1"/>
</dbReference>
<dbReference type="PRINTS" id="PR00109">
    <property type="entry name" value="TYRKINASE"/>
</dbReference>
<evidence type="ECO:0000313" key="13">
    <source>
        <dbReference type="Proteomes" id="UP000085678"/>
    </source>
</evidence>
<dbReference type="Gene3D" id="1.10.510.10">
    <property type="entry name" value="Transferase(Phosphotransferase) domain 1"/>
    <property type="match status" value="1"/>
</dbReference>
<feature type="region of interest" description="Disordered" evidence="10">
    <location>
        <begin position="376"/>
        <end position="395"/>
    </location>
</feature>
<dbReference type="SMART" id="SM00252">
    <property type="entry name" value="SH2"/>
    <property type="match status" value="2"/>
</dbReference>
<evidence type="ECO:0000313" key="15">
    <source>
        <dbReference type="RefSeq" id="XP_013398055.1"/>
    </source>
</evidence>
<dbReference type="GO" id="GO:0005524">
    <property type="term" value="F:ATP binding"/>
    <property type="evidence" value="ECO:0007669"/>
    <property type="project" value="UniProtKB-UniRule"/>
</dbReference>
<dbReference type="STRING" id="7574.A0A1S3IIJ0"/>
<evidence type="ECO:0000313" key="14">
    <source>
        <dbReference type="RefSeq" id="XP_013398054.1"/>
    </source>
</evidence>
<evidence type="ECO:0000256" key="5">
    <source>
        <dbReference type="ARBA" id="ARBA00023137"/>
    </source>
</evidence>
<keyword evidence="7" id="KW-0727">SH2 domain</keyword>
<dbReference type="Pfam" id="PF00017">
    <property type="entry name" value="SH2"/>
    <property type="match status" value="2"/>
</dbReference>
<keyword evidence="2 8" id="KW-0547">Nucleotide-binding</keyword>
<comment type="catalytic activity">
    <reaction evidence="6 9">
        <text>L-tyrosyl-[protein] + ATP = O-phospho-L-tyrosyl-[protein] + ADP + H(+)</text>
        <dbReference type="Rhea" id="RHEA:10596"/>
        <dbReference type="Rhea" id="RHEA-COMP:10136"/>
        <dbReference type="Rhea" id="RHEA-COMP:20101"/>
        <dbReference type="ChEBI" id="CHEBI:15378"/>
        <dbReference type="ChEBI" id="CHEBI:30616"/>
        <dbReference type="ChEBI" id="CHEBI:46858"/>
        <dbReference type="ChEBI" id="CHEBI:61978"/>
        <dbReference type="ChEBI" id="CHEBI:456216"/>
        <dbReference type="EC" id="2.7.10.2"/>
    </reaction>
</comment>
<dbReference type="RefSeq" id="XP_013398057.1">
    <property type="nucleotide sequence ID" value="XM_013542603.1"/>
</dbReference>
<accession>A0A1S3IIJ0</accession>
<dbReference type="RefSeq" id="XP_013398054.1">
    <property type="nucleotide sequence ID" value="XM_013542600.1"/>
</dbReference>
<feature type="domain" description="SH2" evidence="11">
    <location>
        <begin position="166"/>
        <end position="257"/>
    </location>
</feature>
<dbReference type="GO" id="GO:0004715">
    <property type="term" value="F:non-membrane spanning protein tyrosine kinase activity"/>
    <property type="evidence" value="ECO:0007669"/>
    <property type="project" value="UniProtKB-EC"/>
</dbReference>
<dbReference type="InterPro" id="IPR008266">
    <property type="entry name" value="Tyr_kinase_AS"/>
</dbReference>
<keyword evidence="1 9" id="KW-0808">Transferase</keyword>
<feature type="compositionally biased region" description="Pro residues" evidence="10">
    <location>
        <begin position="313"/>
        <end position="328"/>
    </location>
</feature>
<comment type="similarity">
    <text evidence="9">Belongs to the protein kinase superfamily. Tyr protein kinase family.</text>
</comment>
<keyword evidence="5 9" id="KW-0829">Tyrosine-protein kinase</keyword>
<feature type="compositionally biased region" description="Low complexity" evidence="10">
    <location>
        <begin position="344"/>
        <end position="359"/>
    </location>
</feature>
<dbReference type="Gene3D" id="3.30.505.10">
    <property type="entry name" value="SH2 domain"/>
    <property type="match status" value="2"/>
</dbReference>
<sequence length="689" mass="77160">MAGVSIPPGTMSYFWGRITREEATTVLRQAGCRDGMYLLRESVNKHGNYALSLCFRDEVHHYNIERQLDGKYQIPDGKKFSGPVELIQHHKTFLDGLLCLPSIPVERGNRPLMVFRGVTQTEFDQVLLKKVSEMGLKGDALANALGPQRFQLFNVVAKDLHKDQCWFHNNIEREEAENRLRNAGHRNGLFLVRAKAGSQGFAMTVSFNNAAKHYKLDLHPSGQLAIEDGPKFNSVMELVDHYYNRADGLLCQLREPCTRPDYRKKNVGATNMDDSPAYWTVPANESEQLYASAEPNGLPEASAGPLPRRNPHSPLPAPPPSEVAPPPRGHSSSNAPLRLPTPKSGPRSPASAAQRSPSRVNHAAMGIAAVHIGGTWDEPEMPERNAPPPPETPNVAEERQKIYDSVPISEEIFNLDITHLKLDEDLGSGAFGAVKKGRYTPPIRGHGYGNAAEIPVAVKTLKANDIPNAREDILKEARIMADLKHKNIVRLIGVSQGETIMLVMELAPLGQLNKFLKGHSIRSFPMNKVMTIMHQVALGMEYLESVRFVHRDLAARNVLLAHEGFAKISDFGMSKAVGANNEYYKAAAAGKWPLKWYAPECIYYFKFDSKSDVWSYGVTLWEATSYGQKPYRGKKGQDILQMIEANQRLEKPPDCPQEIYDIMSLCWKYKKKDRPTFKDLVQKVKPFRH</sequence>
<feature type="region of interest" description="Disordered" evidence="10">
    <location>
        <begin position="260"/>
        <end position="279"/>
    </location>
</feature>
<dbReference type="Proteomes" id="UP000085678">
    <property type="component" value="Unplaced"/>
</dbReference>
<dbReference type="InterPro" id="IPR036860">
    <property type="entry name" value="SH2_dom_sf"/>
</dbReference>
<evidence type="ECO:0000256" key="7">
    <source>
        <dbReference type="PROSITE-ProRule" id="PRU00191"/>
    </source>
</evidence>
<dbReference type="InterPro" id="IPR020635">
    <property type="entry name" value="Tyr_kinase_cat_dom"/>
</dbReference>
<dbReference type="GeneID" id="106164633"/>
<feature type="domain" description="SH2" evidence="11">
    <location>
        <begin position="13"/>
        <end position="105"/>
    </location>
</feature>
<dbReference type="InterPro" id="IPR000719">
    <property type="entry name" value="Prot_kinase_dom"/>
</dbReference>
<dbReference type="SUPFAM" id="SSF55550">
    <property type="entry name" value="SH2 domain"/>
    <property type="match status" value="2"/>
</dbReference>